<feature type="coiled-coil region" evidence="1">
    <location>
        <begin position="27"/>
        <end position="86"/>
    </location>
</feature>
<feature type="region of interest" description="Disordered" evidence="2">
    <location>
        <begin position="201"/>
        <end position="258"/>
    </location>
</feature>
<dbReference type="AlphaFoldDB" id="G0P0E5"/>
<keyword evidence="1" id="KW-0175">Coiled coil</keyword>
<evidence type="ECO:0000256" key="1">
    <source>
        <dbReference type="SAM" id="Coils"/>
    </source>
</evidence>
<dbReference type="Proteomes" id="UP000008068">
    <property type="component" value="Unassembled WGS sequence"/>
</dbReference>
<dbReference type="HOGENOM" id="CLU_1078599_0_0_1"/>
<reference evidence="4" key="1">
    <citation type="submission" date="2011-07" db="EMBL/GenBank/DDBJ databases">
        <authorList>
            <consortium name="Caenorhabditis brenneri Sequencing and Analysis Consortium"/>
            <person name="Wilson R.K."/>
        </authorList>
    </citation>
    <scope>NUCLEOTIDE SEQUENCE [LARGE SCALE GENOMIC DNA]</scope>
    <source>
        <strain evidence="4">PB2801</strain>
    </source>
</reference>
<gene>
    <name evidence="3" type="ORF">CAEBREN_22084</name>
</gene>
<evidence type="ECO:0000313" key="4">
    <source>
        <dbReference type="Proteomes" id="UP000008068"/>
    </source>
</evidence>
<feature type="compositionally biased region" description="Basic residues" evidence="2">
    <location>
        <begin position="237"/>
        <end position="258"/>
    </location>
</feature>
<name>G0P0E5_CAEBE</name>
<evidence type="ECO:0000256" key="2">
    <source>
        <dbReference type="SAM" id="MobiDB-lite"/>
    </source>
</evidence>
<evidence type="ECO:0000313" key="3">
    <source>
        <dbReference type="EMBL" id="EGT41681.1"/>
    </source>
</evidence>
<keyword evidence="4" id="KW-1185">Reference proteome</keyword>
<feature type="coiled-coil region" evidence="1">
    <location>
        <begin position="156"/>
        <end position="183"/>
    </location>
</feature>
<dbReference type="EMBL" id="GL379998">
    <property type="protein sequence ID" value="EGT41681.1"/>
    <property type="molecule type" value="Genomic_DNA"/>
</dbReference>
<proteinExistence type="predicted"/>
<protein>
    <submittedName>
        <fullName evidence="3">Uncharacterized protein</fullName>
    </submittedName>
</protein>
<sequence length="258" mass="29848">MKQATPEHFATEMEKMKDFLGKKDLEIAQLMKKLDAQKSENEDQKEVIRQAEVDKIVEEIVCEKRLTMQQNELEEVKKINENQTQKIQTQHDLIVELCVAKGLMREEWKQYINESTVICDEQQQTFEYQNLLVDTKPEATEKMNKDAVTKKNEMLIEDQQLTIAQLVDENEELKNDLKKSWQEIEQLSTVVYDQTYLIEQSSNRSQPEVKNTATSMEGDEPSGLGPSSVAMETNATNRKRKASVAARRGRKGKKEKMC</sequence>
<organism evidence="4">
    <name type="scientific">Caenorhabditis brenneri</name>
    <name type="common">Nematode worm</name>
    <dbReference type="NCBI Taxonomy" id="135651"/>
    <lineage>
        <taxon>Eukaryota</taxon>
        <taxon>Metazoa</taxon>
        <taxon>Ecdysozoa</taxon>
        <taxon>Nematoda</taxon>
        <taxon>Chromadorea</taxon>
        <taxon>Rhabditida</taxon>
        <taxon>Rhabditina</taxon>
        <taxon>Rhabditomorpha</taxon>
        <taxon>Rhabditoidea</taxon>
        <taxon>Rhabditidae</taxon>
        <taxon>Peloderinae</taxon>
        <taxon>Caenorhabditis</taxon>
    </lineage>
</organism>
<accession>G0P0E5</accession>
<dbReference type="InParanoid" id="G0P0E5"/>
<feature type="compositionally biased region" description="Polar residues" evidence="2">
    <location>
        <begin position="201"/>
        <end position="215"/>
    </location>
</feature>